<evidence type="ECO:0000256" key="6">
    <source>
        <dbReference type="ARBA" id="ARBA00022837"/>
    </source>
</evidence>
<sequence>MMLTVTDKQGNDLFTWSYKLDDVAGLQQASAGNKPSYKETADALTVDAGGRTFTFSQKDGQLKGVKVGSRIISLANGPRFIAAKRSDRSMDQFYNHDDKEAEKKKTQYTTFDDAGRLTGFTVREEGNNVVVTANYKLGCFDQAVWTIAPDGTAAIDFTYNFSGVVDLMGVMFDYPEDKVLSKRWVGDGPYRVWQNRLHGPQLGVWENEYNDPIPAESFTYPEFKGYFANVQWMTLKTQEGTISICNRTPQNYVGVYQPRDGRDGLLYTFPATGISLMKVIPPVRNKVNTTDLIGPSSQAFWADGAYGGSITLKFE</sequence>
<evidence type="ECO:0000256" key="7">
    <source>
        <dbReference type="ARBA" id="ARBA00023295"/>
    </source>
</evidence>
<dbReference type="InterPro" id="IPR050347">
    <property type="entry name" value="Bact_Beta-galactosidase"/>
</dbReference>
<evidence type="ECO:0000256" key="4">
    <source>
        <dbReference type="ARBA" id="ARBA00012756"/>
    </source>
</evidence>
<evidence type="ECO:0000256" key="3">
    <source>
        <dbReference type="ARBA" id="ARBA00011245"/>
    </source>
</evidence>
<evidence type="ECO:0000256" key="2">
    <source>
        <dbReference type="ARBA" id="ARBA00001913"/>
    </source>
</evidence>
<dbReference type="SUPFAM" id="SSF74650">
    <property type="entry name" value="Galactose mutarotase-like"/>
    <property type="match status" value="1"/>
</dbReference>
<keyword evidence="5 9" id="KW-0378">Hydrolase</keyword>
<dbReference type="PATRIC" id="fig|821.40.peg.2863"/>
<dbReference type="AlphaFoldDB" id="A0A0P0L693"/>
<reference evidence="10" key="1">
    <citation type="submission" date="2015-10" db="EMBL/GenBank/DDBJ databases">
        <title>Extensive mobilome-driven genome diversification in gut-associated Bacteroides vulgatus mpk.</title>
        <authorList>
            <person name="Beier S."/>
            <person name="Lange A."/>
            <person name="Huson D.H."/>
            <person name="Frick J.-S."/>
            <person name="Autenrieth I.B."/>
        </authorList>
    </citation>
    <scope>NUCLEOTIDE SEQUENCE [LARGE SCALE GENOMIC DNA]</scope>
    <source>
        <strain evidence="10">mpk</strain>
    </source>
</reference>
<keyword evidence="6" id="KW-0106">Calcium</keyword>
<dbReference type="InterPro" id="IPR014718">
    <property type="entry name" value="GH-type_carb-bd"/>
</dbReference>
<dbReference type="Proteomes" id="UP000061587">
    <property type="component" value="Chromosome"/>
</dbReference>
<evidence type="ECO:0000313" key="9">
    <source>
        <dbReference type="EMBL" id="ALK84983.1"/>
    </source>
</evidence>
<keyword evidence="7 9" id="KW-0326">Glycosidase</keyword>
<comment type="cofactor">
    <cofactor evidence="2">
        <name>Ca(2+)</name>
        <dbReference type="ChEBI" id="CHEBI:29108"/>
    </cofactor>
</comment>
<dbReference type="EMBL" id="CP013020">
    <property type="protein sequence ID" value="ALK84983.1"/>
    <property type="molecule type" value="Genomic_DNA"/>
</dbReference>
<dbReference type="Gene3D" id="2.70.98.10">
    <property type="match status" value="1"/>
</dbReference>
<dbReference type="InterPro" id="IPR004199">
    <property type="entry name" value="B-gal_small/dom_5"/>
</dbReference>
<dbReference type="EC" id="3.2.1.23" evidence="4"/>
<protein>
    <recommendedName>
        <fullName evidence="4">beta-galactosidase</fullName>
        <ecNumber evidence="4">3.2.1.23</ecNumber>
    </recommendedName>
</protein>
<accession>A0A0P0L693</accession>
<dbReference type="PANTHER" id="PTHR46323:SF2">
    <property type="entry name" value="BETA-GALACTOSIDASE"/>
    <property type="match status" value="1"/>
</dbReference>
<evidence type="ECO:0000259" key="8">
    <source>
        <dbReference type="Pfam" id="PF02929"/>
    </source>
</evidence>
<dbReference type="GO" id="GO:0005990">
    <property type="term" value="P:lactose catabolic process"/>
    <property type="evidence" value="ECO:0007669"/>
    <property type="project" value="TreeGrafter"/>
</dbReference>
<dbReference type="GO" id="GO:0004565">
    <property type="term" value="F:beta-galactosidase activity"/>
    <property type="evidence" value="ECO:0007669"/>
    <property type="project" value="UniProtKB-EC"/>
</dbReference>
<organism evidence="9 10">
    <name type="scientific">Phocaeicola vulgatus</name>
    <name type="common">Bacteroides vulgatus</name>
    <dbReference type="NCBI Taxonomy" id="821"/>
    <lineage>
        <taxon>Bacteria</taxon>
        <taxon>Pseudomonadati</taxon>
        <taxon>Bacteroidota</taxon>
        <taxon>Bacteroidia</taxon>
        <taxon>Bacteroidales</taxon>
        <taxon>Bacteroidaceae</taxon>
        <taxon>Phocaeicola</taxon>
    </lineage>
</organism>
<dbReference type="InterPro" id="IPR011013">
    <property type="entry name" value="Gal_mutarotase_sf_dom"/>
</dbReference>
<evidence type="ECO:0000313" key="10">
    <source>
        <dbReference type="Proteomes" id="UP000061587"/>
    </source>
</evidence>
<dbReference type="PANTHER" id="PTHR46323">
    <property type="entry name" value="BETA-GALACTOSIDASE"/>
    <property type="match status" value="1"/>
</dbReference>
<evidence type="ECO:0000256" key="5">
    <source>
        <dbReference type="ARBA" id="ARBA00022801"/>
    </source>
</evidence>
<gene>
    <name evidence="9" type="ORF">BvMPK_2386</name>
</gene>
<evidence type="ECO:0000256" key="1">
    <source>
        <dbReference type="ARBA" id="ARBA00001412"/>
    </source>
</evidence>
<feature type="domain" description="Beta galactosidase small chain/" evidence="8">
    <location>
        <begin position="50"/>
        <end position="240"/>
    </location>
</feature>
<dbReference type="Pfam" id="PF02929">
    <property type="entry name" value="Bgal_small_N"/>
    <property type="match status" value="1"/>
</dbReference>
<name>A0A0P0L693_PHOVU</name>
<comment type="subunit">
    <text evidence="3">Monomer.</text>
</comment>
<dbReference type="GO" id="GO:0009341">
    <property type="term" value="C:beta-galactosidase complex"/>
    <property type="evidence" value="ECO:0007669"/>
    <property type="project" value="InterPro"/>
</dbReference>
<dbReference type="GO" id="GO:0030246">
    <property type="term" value="F:carbohydrate binding"/>
    <property type="evidence" value="ECO:0007669"/>
    <property type="project" value="InterPro"/>
</dbReference>
<proteinExistence type="predicted"/>
<comment type="catalytic activity">
    <reaction evidence="1">
        <text>Hydrolysis of terminal non-reducing beta-D-galactose residues in beta-D-galactosides.</text>
        <dbReference type="EC" id="3.2.1.23"/>
    </reaction>
</comment>
<reference evidence="9 10" key="2">
    <citation type="journal article" date="2016" name="Genome Biol. Evol.">
        <title>Extensive mobilome-driven genome diversification in mouse gut-associated Bacteroides vulgatus mpk.</title>
        <authorList>
            <person name="Lange A."/>
            <person name="Beier S."/>
            <person name="Steimle A."/>
            <person name="Autenrieth I.B."/>
            <person name="Huson D.H."/>
            <person name="Frick J.S."/>
        </authorList>
    </citation>
    <scope>NUCLEOTIDE SEQUENCE [LARGE SCALE GENOMIC DNA]</scope>
    <source>
        <strain evidence="10">mpk</strain>
    </source>
</reference>